<feature type="region of interest" description="Disordered" evidence="1">
    <location>
        <begin position="139"/>
        <end position="200"/>
    </location>
</feature>
<dbReference type="PANTHER" id="PTHR33221">
    <property type="entry name" value="WINGED HELIX-TURN-HELIX TRANSCRIPTIONAL REGULATOR, RRF2 FAMILY"/>
    <property type="match status" value="1"/>
</dbReference>
<protein>
    <submittedName>
        <fullName evidence="2">Rrf2 family transcriptional regulator</fullName>
    </submittedName>
</protein>
<dbReference type="InterPro" id="IPR000944">
    <property type="entry name" value="Tscrpt_reg_Rrf2"/>
</dbReference>
<organism evidence="2 3">
    <name type="scientific">Nannocystis pusilla</name>
    <dbReference type="NCBI Taxonomy" id="889268"/>
    <lineage>
        <taxon>Bacteria</taxon>
        <taxon>Pseudomonadati</taxon>
        <taxon>Myxococcota</taxon>
        <taxon>Polyangia</taxon>
        <taxon>Nannocystales</taxon>
        <taxon>Nannocystaceae</taxon>
        <taxon>Nannocystis</taxon>
    </lineage>
</organism>
<accession>A0A9X3EPY8</accession>
<dbReference type="Gene3D" id="1.10.10.10">
    <property type="entry name" value="Winged helix-like DNA-binding domain superfamily/Winged helix DNA-binding domain"/>
    <property type="match status" value="1"/>
</dbReference>
<dbReference type="InterPro" id="IPR036390">
    <property type="entry name" value="WH_DNA-bd_sf"/>
</dbReference>
<gene>
    <name evidence="2" type="ORF">OV079_21835</name>
</gene>
<dbReference type="Proteomes" id="UP001150924">
    <property type="component" value="Unassembled WGS sequence"/>
</dbReference>
<dbReference type="InterPro" id="IPR036388">
    <property type="entry name" value="WH-like_DNA-bd_sf"/>
</dbReference>
<evidence type="ECO:0000256" key="1">
    <source>
        <dbReference type="SAM" id="MobiDB-lite"/>
    </source>
</evidence>
<dbReference type="SUPFAM" id="SSF46785">
    <property type="entry name" value="Winged helix' DNA-binding domain"/>
    <property type="match status" value="1"/>
</dbReference>
<name>A0A9X3EPY8_9BACT</name>
<dbReference type="PANTHER" id="PTHR33221:SF15">
    <property type="entry name" value="HTH-TYPE TRANSCRIPTIONAL REGULATOR YWGB-RELATED"/>
    <property type="match status" value="1"/>
</dbReference>
<dbReference type="EMBL" id="JAPNKE010000002">
    <property type="protein sequence ID" value="MCY1008149.1"/>
    <property type="molecule type" value="Genomic_DNA"/>
</dbReference>
<sequence length="200" mass="21396">MVDVRFASALQLMLMLALAEREGAGLLSSSELAGGLVTNPSLIRKLLASLAAAGLIVTTMGVKGGSRLQRPAREITLRDVYLAVLGERGLFAGRSDLPHRCVVTSNMEVMFEELSHELEAATLKVLAGRTLAGELDELERRGGPCSHHKKKGAKAKAAARAPGVSRERATLRRSRPRCSASKTARRAPDGVSDMLQRTCP</sequence>
<dbReference type="GO" id="GO:0005829">
    <property type="term" value="C:cytosol"/>
    <property type="evidence" value="ECO:0007669"/>
    <property type="project" value="TreeGrafter"/>
</dbReference>
<dbReference type="Pfam" id="PF02082">
    <property type="entry name" value="Rrf2"/>
    <property type="match status" value="1"/>
</dbReference>
<proteinExistence type="predicted"/>
<dbReference type="GO" id="GO:0003700">
    <property type="term" value="F:DNA-binding transcription factor activity"/>
    <property type="evidence" value="ECO:0007669"/>
    <property type="project" value="TreeGrafter"/>
</dbReference>
<dbReference type="AlphaFoldDB" id="A0A9X3EPY8"/>
<dbReference type="RefSeq" id="WP_267770794.1">
    <property type="nucleotide sequence ID" value="NZ_JAPNKE010000002.1"/>
</dbReference>
<keyword evidence="3" id="KW-1185">Reference proteome</keyword>
<evidence type="ECO:0000313" key="3">
    <source>
        <dbReference type="Proteomes" id="UP001150924"/>
    </source>
</evidence>
<evidence type="ECO:0000313" key="2">
    <source>
        <dbReference type="EMBL" id="MCY1008149.1"/>
    </source>
</evidence>
<dbReference type="PROSITE" id="PS51197">
    <property type="entry name" value="HTH_RRF2_2"/>
    <property type="match status" value="1"/>
</dbReference>
<comment type="caution">
    <text evidence="2">The sequence shown here is derived from an EMBL/GenBank/DDBJ whole genome shotgun (WGS) entry which is preliminary data.</text>
</comment>
<reference evidence="2" key="1">
    <citation type="submission" date="2022-11" db="EMBL/GenBank/DDBJ databases">
        <title>Minimal conservation of predation-associated metabolite biosynthetic gene clusters underscores biosynthetic potential of Myxococcota including descriptions for ten novel species: Archangium lansinium sp. nov., Myxococcus landrumus sp. nov., Nannocystis bai.</title>
        <authorList>
            <person name="Ahearne A."/>
            <person name="Stevens C."/>
            <person name="Phillips K."/>
        </authorList>
    </citation>
    <scope>NUCLEOTIDE SEQUENCE</scope>
    <source>
        <strain evidence="2">Na p29</strain>
    </source>
</reference>